<comment type="caution">
    <text evidence="2">The sequence shown here is derived from an EMBL/GenBank/DDBJ whole genome shotgun (WGS) entry which is preliminary data.</text>
</comment>
<dbReference type="Proteomes" id="UP001270362">
    <property type="component" value="Unassembled WGS sequence"/>
</dbReference>
<feature type="region of interest" description="Disordered" evidence="1">
    <location>
        <begin position="1"/>
        <end position="21"/>
    </location>
</feature>
<reference evidence="2" key="1">
    <citation type="journal article" date="2023" name="Mol. Phylogenet. Evol.">
        <title>Genome-scale phylogeny and comparative genomics of the fungal order Sordariales.</title>
        <authorList>
            <person name="Hensen N."/>
            <person name="Bonometti L."/>
            <person name="Westerberg I."/>
            <person name="Brannstrom I.O."/>
            <person name="Guillou S."/>
            <person name="Cros-Aarteil S."/>
            <person name="Calhoun S."/>
            <person name="Haridas S."/>
            <person name="Kuo A."/>
            <person name="Mondo S."/>
            <person name="Pangilinan J."/>
            <person name="Riley R."/>
            <person name="LaButti K."/>
            <person name="Andreopoulos B."/>
            <person name="Lipzen A."/>
            <person name="Chen C."/>
            <person name="Yan M."/>
            <person name="Daum C."/>
            <person name="Ng V."/>
            <person name="Clum A."/>
            <person name="Steindorff A."/>
            <person name="Ohm R.A."/>
            <person name="Martin F."/>
            <person name="Silar P."/>
            <person name="Natvig D.O."/>
            <person name="Lalanne C."/>
            <person name="Gautier V."/>
            <person name="Ament-Velasquez S.L."/>
            <person name="Kruys A."/>
            <person name="Hutchinson M.I."/>
            <person name="Powell A.J."/>
            <person name="Barry K."/>
            <person name="Miller A.N."/>
            <person name="Grigoriev I.V."/>
            <person name="Debuchy R."/>
            <person name="Gladieux P."/>
            <person name="Hiltunen Thoren M."/>
            <person name="Johannesson H."/>
        </authorList>
    </citation>
    <scope>NUCLEOTIDE SEQUENCE</scope>
    <source>
        <strain evidence="2">CBS 314.62</strain>
    </source>
</reference>
<evidence type="ECO:0000313" key="2">
    <source>
        <dbReference type="EMBL" id="KAK3692184.1"/>
    </source>
</evidence>
<gene>
    <name evidence="2" type="ORF">B0T22DRAFT_6339</name>
</gene>
<evidence type="ECO:0000313" key="3">
    <source>
        <dbReference type="Proteomes" id="UP001270362"/>
    </source>
</evidence>
<proteinExistence type="predicted"/>
<keyword evidence="3" id="KW-1185">Reference proteome</keyword>
<name>A0AAE1CF90_9PEZI</name>
<feature type="compositionally biased region" description="Polar residues" evidence="1">
    <location>
        <begin position="1"/>
        <end position="19"/>
    </location>
</feature>
<evidence type="ECO:0000256" key="1">
    <source>
        <dbReference type="SAM" id="MobiDB-lite"/>
    </source>
</evidence>
<protein>
    <submittedName>
        <fullName evidence="2">Uncharacterized protein</fullName>
    </submittedName>
</protein>
<dbReference type="EMBL" id="JAULSO010000001">
    <property type="protein sequence ID" value="KAK3692184.1"/>
    <property type="molecule type" value="Genomic_DNA"/>
</dbReference>
<reference evidence="2" key="2">
    <citation type="submission" date="2023-06" db="EMBL/GenBank/DDBJ databases">
        <authorList>
            <consortium name="Lawrence Berkeley National Laboratory"/>
            <person name="Haridas S."/>
            <person name="Hensen N."/>
            <person name="Bonometti L."/>
            <person name="Westerberg I."/>
            <person name="Brannstrom I.O."/>
            <person name="Guillou S."/>
            <person name="Cros-Aarteil S."/>
            <person name="Calhoun S."/>
            <person name="Kuo A."/>
            <person name="Mondo S."/>
            <person name="Pangilinan J."/>
            <person name="Riley R."/>
            <person name="Labutti K."/>
            <person name="Andreopoulos B."/>
            <person name="Lipzen A."/>
            <person name="Chen C."/>
            <person name="Yanf M."/>
            <person name="Daum C."/>
            <person name="Ng V."/>
            <person name="Clum A."/>
            <person name="Steindorff A."/>
            <person name="Ohm R."/>
            <person name="Martin F."/>
            <person name="Silar P."/>
            <person name="Natvig D."/>
            <person name="Lalanne C."/>
            <person name="Gautier V."/>
            <person name="Ament-Velasquez S.L."/>
            <person name="Kruys A."/>
            <person name="Hutchinson M.I."/>
            <person name="Powell A.J."/>
            <person name="Barry K."/>
            <person name="Miller A.N."/>
            <person name="Grigoriev I.V."/>
            <person name="Debuchy R."/>
            <person name="Gladieux P."/>
            <person name="Thoren M.H."/>
            <person name="Johannesson H."/>
        </authorList>
    </citation>
    <scope>NUCLEOTIDE SEQUENCE</scope>
    <source>
        <strain evidence="2">CBS 314.62</strain>
    </source>
</reference>
<organism evidence="2 3">
    <name type="scientific">Podospora appendiculata</name>
    <dbReference type="NCBI Taxonomy" id="314037"/>
    <lineage>
        <taxon>Eukaryota</taxon>
        <taxon>Fungi</taxon>
        <taxon>Dikarya</taxon>
        <taxon>Ascomycota</taxon>
        <taxon>Pezizomycotina</taxon>
        <taxon>Sordariomycetes</taxon>
        <taxon>Sordariomycetidae</taxon>
        <taxon>Sordariales</taxon>
        <taxon>Podosporaceae</taxon>
        <taxon>Podospora</taxon>
    </lineage>
</organism>
<sequence>MPAASQDSDFSRLESTASSRDVRPQLLFPISLATHSTSHVPRPPSSGPSQSYPSRFPAATWVCRYYINVSPSEPSRCSYLHTSLRPSLHALPQASSRISLGLVCRHHNRAASGLFYTLFAAISPLYLAPTPPPPHPAMIHPWCLMPCSPPLPNPLAGRAKGPQPPSSVLGALPGSVWARPSFMHLQSSYFHTSSSTCFTHSQDPLLSGSPSKPGFAQWLDSHAPIPSDYVTLRIPICQSLSV</sequence>
<accession>A0AAE1CF90</accession>
<dbReference type="AlphaFoldDB" id="A0AAE1CF90"/>